<dbReference type="InterPro" id="IPR016169">
    <property type="entry name" value="FAD-bd_PCMH_sub2"/>
</dbReference>
<comment type="cofactor">
    <cofactor evidence="1">
        <name>FAD</name>
        <dbReference type="ChEBI" id="CHEBI:57692"/>
    </cofactor>
</comment>
<dbReference type="Gene3D" id="3.30.465.10">
    <property type="match status" value="1"/>
</dbReference>
<dbReference type="Pfam" id="PF02913">
    <property type="entry name" value="FAD-oxidase_C"/>
    <property type="match status" value="1"/>
</dbReference>
<sequence length="580" mass="63583">MTTAELKAALKGAMRGEVSDDAAVLTAASRDTSLFERMPELVVYPEDADDVGAVVKTISALRQAQGERADLSVTARSAGTDMSGGPLTTGVVVSFTKHMNTMGEVERSEDTEAERGMAGFAVTEPGVYYRDFEKATLEKGLILPSYPASRELAAMGGIVSNDAGGERTLKYGKTEKYVEELDVVLSDGSQALFKALTPSELEEKKKLQTLEGTIYREMDALLAENAALIEEHRPKVSKNSAGYALWSISTGGGPASGGRERTFNLAKLICGSQGTLALWTRAKLALVAPKGHRAMLVIFLYDLTILPEIVKRVLPQNPESFESFDDHTFTLAVKFMPQMLSQMGFVKAAKLGIDFIPEIELVATGGVPKLLLMAEFAEDTIEAADAKACMARGALANLNLKMKIEKNEKESEKYWIVRRESFNLLRKNLHGLHTAPFIDDFVVPPSCYPEFLPKLNALLDEYASHFIYTIAGHIGNGNFHIIPLMDLSKEENRQVILDLAPKVYELVIKEGGTTTGEHNDGIIRTPYLPMLFGSEMVALFEKTKNIFDPLNIFNPGKKVSLPCQGGTFADIKRDMIREKI</sequence>
<dbReference type="GO" id="GO:1903457">
    <property type="term" value="P:lactate catabolic process"/>
    <property type="evidence" value="ECO:0007669"/>
    <property type="project" value="TreeGrafter"/>
</dbReference>
<dbReference type="Gene3D" id="1.10.45.10">
    <property type="entry name" value="Vanillyl-alcohol Oxidase, Chain A, domain 4"/>
    <property type="match status" value="1"/>
</dbReference>
<evidence type="ECO:0000256" key="5">
    <source>
        <dbReference type="ARBA" id="ARBA00022946"/>
    </source>
</evidence>
<protein>
    <recommendedName>
        <fullName evidence="7">D-lactate dehydrogenase (cytochrome)</fullName>
        <ecNumber evidence="7">1.1.2.4</ecNumber>
    </recommendedName>
</protein>
<evidence type="ECO:0000313" key="10">
    <source>
        <dbReference type="Proteomes" id="UP000178532"/>
    </source>
</evidence>
<evidence type="ECO:0000313" key="9">
    <source>
        <dbReference type="EMBL" id="OGG61578.1"/>
    </source>
</evidence>
<evidence type="ECO:0000256" key="3">
    <source>
        <dbReference type="ARBA" id="ARBA00022630"/>
    </source>
</evidence>
<dbReference type="InterPro" id="IPR006094">
    <property type="entry name" value="Oxid_FAD_bind_N"/>
</dbReference>
<dbReference type="GO" id="GO:0004458">
    <property type="term" value="F:D-lactate dehydrogenase (cytochrome) activity"/>
    <property type="evidence" value="ECO:0007669"/>
    <property type="project" value="UniProtKB-EC"/>
</dbReference>
<reference evidence="9 10" key="1">
    <citation type="journal article" date="2016" name="Nat. Commun.">
        <title>Thousands of microbial genomes shed light on interconnected biogeochemical processes in an aquifer system.</title>
        <authorList>
            <person name="Anantharaman K."/>
            <person name="Brown C.T."/>
            <person name="Hug L.A."/>
            <person name="Sharon I."/>
            <person name="Castelle C.J."/>
            <person name="Probst A.J."/>
            <person name="Thomas B.C."/>
            <person name="Singh A."/>
            <person name="Wilkins M.J."/>
            <person name="Karaoz U."/>
            <person name="Brodie E.L."/>
            <person name="Williams K.H."/>
            <person name="Hubbard S.S."/>
            <person name="Banfield J.F."/>
        </authorList>
    </citation>
    <scope>NUCLEOTIDE SEQUENCE [LARGE SCALE GENOMIC DNA]</scope>
</reference>
<dbReference type="Gene3D" id="3.30.43.10">
    <property type="entry name" value="Uridine Diphospho-n-acetylenolpyruvylglucosamine Reductase, domain 2"/>
    <property type="match status" value="1"/>
</dbReference>
<dbReference type="Proteomes" id="UP000178532">
    <property type="component" value="Unassembled WGS sequence"/>
</dbReference>
<dbReference type="STRING" id="1798495.A3C19_00940"/>
<dbReference type="PANTHER" id="PTHR11748:SF111">
    <property type="entry name" value="D-LACTATE DEHYDROGENASE, MITOCHONDRIAL-RELATED"/>
    <property type="match status" value="1"/>
</dbReference>
<dbReference type="InterPro" id="IPR036318">
    <property type="entry name" value="FAD-bd_PCMH-like_sf"/>
</dbReference>
<evidence type="ECO:0000256" key="7">
    <source>
        <dbReference type="ARBA" id="ARBA00038897"/>
    </source>
</evidence>
<dbReference type="Gene3D" id="3.30.70.2740">
    <property type="match status" value="1"/>
</dbReference>
<dbReference type="Pfam" id="PF01565">
    <property type="entry name" value="FAD_binding_4"/>
    <property type="match status" value="1"/>
</dbReference>
<dbReference type="InterPro" id="IPR016166">
    <property type="entry name" value="FAD-bd_PCMH"/>
</dbReference>
<evidence type="ECO:0000256" key="2">
    <source>
        <dbReference type="ARBA" id="ARBA00008000"/>
    </source>
</evidence>
<comment type="similarity">
    <text evidence="2">Belongs to the FAD-binding oxidoreductase/transferase type 4 family.</text>
</comment>
<feature type="domain" description="FAD-binding PCMH-type" evidence="8">
    <location>
        <begin position="35"/>
        <end position="289"/>
    </location>
</feature>
<evidence type="ECO:0000256" key="4">
    <source>
        <dbReference type="ARBA" id="ARBA00022827"/>
    </source>
</evidence>
<dbReference type="PANTHER" id="PTHR11748">
    <property type="entry name" value="D-LACTATE DEHYDROGENASE"/>
    <property type="match status" value="1"/>
</dbReference>
<organism evidence="9 10">
    <name type="scientific">Candidatus Kaiserbacteria bacterium RIFCSPHIGHO2_02_FULL_54_22</name>
    <dbReference type="NCBI Taxonomy" id="1798495"/>
    <lineage>
        <taxon>Bacteria</taxon>
        <taxon>Candidatus Kaiseribacteriota</taxon>
    </lineage>
</organism>
<dbReference type="PROSITE" id="PS51387">
    <property type="entry name" value="FAD_PCMH"/>
    <property type="match status" value="1"/>
</dbReference>
<dbReference type="InterPro" id="IPR016164">
    <property type="entry name" value="FAD-linked_Oxase-like_C"/>
</dbReference>
<gene>
    <name evidence="9" type="ORF">A3C19_00940</name>
</gene>
<dbReference type="GO" id="GO:0071949">
    <property type="term" value="F:FAD binding"/>
    <property type="evidence" value="ECO:0007669"/>
    <property type="project" value="InterPro"/>
</dbReference>
<evidence type="ECO:0000256" key="6">
    <source>
        <dbReference type="ARBA" id="ARBA00023002"/>
    </source>
</evidence>
<dbReference type="InterPro" id="IPR016171">
    <property type="entry name" value="Vanillyl_alc_oxidase_C-sub2"/>
</dbReference>
<dbReference type="SUPFAM" id="SSF56176">
    <property type="entry name" value="FAD-binding/transporter-associated domain-like"/>
    <property type="match status" value="1"/>
</dbReference>
<keyword evidence="6" id="KW-0560">Oxidoreductase</keyword>
<dbReference type="SUPFAM" id="SSF55103">
    <property type="entry name" value="FAD-linked oxidases, C-terminal domain"/>
    <property type="match status" value="1"/>
</dbReference>
<keyword evidence="3" id="KW-0285">Flavoprotein</keyword>
<keyword evidence="5" id="KW-0809">Transit peptide</keyword>
<evidence type="ECO:0000259" key="8">
    <source>
        <dbReference type="PROSITE" id="PS51387"/>
    </source>
</evidence>
<dbReference type="InterPro" id="IPR004113">
    <property type="entry name" value="FAD-bd_oxidored_4_C"/>
</dbReference>
<name>A0A1F6DJI1_9BACT</name>
<keyword evidence="4" id="KW-0274">FAD</keyword>
<evidence type="ECO:0000256" key="1">
    <source>
        <dbReference type="ARBA" id="ARBA00001974"/>
    </source>
</evidence>
<comment type="caution">
    <text evidence="9">The sequence shown here is derived from an EMBL/GenBank/DDBJ whole genome shotgun (WGS) entry which is preliminary data.</text>
</comment>
<dbReference type="InterPro" id="IPR016167">
    <property type="entry name" value="FAD-bd_PCMH_sub1"/>
</dbReference>
<dbReference type="GO" id="GO:0008720">
    <property type="term" value="F:D-lactate dehydrogenase (NAD+) activity"/>
    <property type="evidence" value="ECO:0007669"/>
    <property type="project" value="TreeGrafter"/>
</dbReference>
<proteinExistence type="inferred from homology"/>
<dbReference type="EC" id="1.1.2.4" evidence="7"/>
<accession>A0A1F6DJI1</accession>
<dbReference type="AlphaFoldDB" id="A0A1F6DJI1"/>
<dbReference type="EMBL" id="MFLI01000019">
    <property type="protein sequence ID" value="OGG61578.1"/>
    <property type="molecule type" value="Genomic_DNA"/>
</dbReference>